<gene>
    <name evidence="2" type="ORF">PFISCL1PPCAC_1206</name>
</gene>
<reference evidence="2" key="1">
    <citation type="submission" date="2023-10" db="EMBL/GenBank/DDBJ databases">
        <title>Genome assembly of Pristionchus species.</title>
        <authorList>
            <person name="Yoshida K."/>
            <person name="Sommer R.J."/>
        </authorList>
    </citation>
    <scope>NUCLEOTIDE SEQUENCE</scope>
    <source>
        <strain evidence="2">RS5133</strain>
    </source>
</reference>
<dbReference type="EMBL" id="BTSY01000001">
    <property type="protein sequence ID" value="GMT09909.1"/>
    <property type="molecule type" value="Genomic_DNA"/>
</dbReference>
<keyword evidence="1" id="KW-1133">Transmembrane helix</keyword>
<protein>
    <submittedName>
        <fullName evidence="2">Uncharacterized protein</fullName>
    </submittedName>
</protein>
<evidence type="ECO:0000313" key="2">
    <source>
        <dbReference type="EMBL" id="GMT09909.1"/>
    </source>
</evidence>
<feature type="transmembrane region" description="Helical" evidence="1">
    <location>
        <begin position="51"/>
        <end position="70"/>
    </location>
</feature>
<dbReference type="AlphaFoldDB" id="A0AAV5UW07"/>
<keyword evidence="1" id="KW-0472">Membrane</keyword>
<name>A0AAV5UW07_9BILA</name>
<proteinExistence type="predicted"/>
<feature type="non-terminal residue" evidence="2">
    <location>
        <position position="115"/>
    </location>
</feature>
<evidence type="ECO:0000256" key="1">
    <source>
        <dbReference type="SAM" id="Phobius"/>
    </source>
</evidence>
<feature type="non-terminal residue" evidence="2">
    <location>
        <position position="1"/>
    </location>
</feature>
<keyword evidence="1" id="KW-0812">Transmembrane</keyword>
<feature type="transmembrane region" description="Helical" evidence="1">
    <location>
        <begin position="76"/>
        <end position="100"/>
    </location>
</feature>
<dbReference type="Proteomes" id="UP001432322">
    <property type="component" value="Unassembled WGS sequence"/>
</dbReference>
<accession>A0AAV5UW07</accession>
<keyword evidence="3" id="KW-1185">Reference proteome</keyword>
<evidence type="ECO:0000313" key="3">
    <source>
        <dbReference type="Proteomes" id="UP001432322"/>
    </source>
</evidence>
<organism evidence="2 3">
    <name type="scientific">Pristionchus fissidentatus</name>
    <dbReference type="NCBI Taxonomy" id="1538716"/>
    <lineage>
        <taxon>Eukaryota</taxon>
        <taxon>Metazoa</taxon>
        <taxon>Ecdysozoa</taxon>
        <taxon>Nematoda</taxon>
        <taxon>Chromadorea</taxon>
        <taxon>Rhabditida</taxon>
        <taxon>Rhabditina</taxon>
        <taxon>Diplogasteromorpha</taxon>
        <taxon>Diplogasteroidea</taxon>
        <taxon>Neodiplogasteridae</taxon>
        <taxon>Pristionchus</taxon>
    </lineage>
</organism>
<comment type="caution">
    <text evidence="2">The sequence shown here is derived from an EMBL/GenBank/DDBJ whole genome shotgun (WGS) entry which is preliminary data.</text>
</comment>
<sequence length="115" mass="12464">PMPPPPPDSTSKTKMIVMILDIISLAFYVIMFFAIIYGVATDPHLARIAPIIIVALHHIIGLSIGMGGLFCKMPSLLLAHFVILIVLSVALGMIAQFLILNACGWFQDIISIPPL</sequence>
<feature type="transmembrane region" description="Helical" evidence="1">
    <location>
        <begin position="15"/>
        <end position="39"/>
    </location>
</feature>